<dbReference type="EMBL" id="DTMM01000126">
    <property type="protein sequence ID" value="HFT93554.1"/>
    <property type="molecule type" value="Genomic_DNA"/>
</dbReference>
<accession>A0A7C3QZR5</accession>
<name>A0A7C3QZR5_9BACT</name>
<protein>
    <submittedName>
        <fullName evidence="1">Uncharacterized protein</fullName>
    </submittedName>
</protein>
<comment type="caution">
    <text evidence="1">The sequence shown here is derived from an EMBL/GenBank/DDBJ whole genome shotgun (WGS) entry which is preliminary data.</text>
</comment>
<sequence length="155" mass="17909">MDFSKRTIDYLSGLRQEITRLERDILKLKVLERSLEQYLGDPVSSPLPDTGPVPPPNLFHKDAPYAENPVSLEKRGEKRSIRDLPVGELAVRILASENRSFDLDELAGRIREEFGEIRSADLKNAIRVSLIRRQDRVIREKRGVYRLKNDIRDTD</sequence>
<reference evidence="1" key="1">
    <citation type="journal article" date="2020" name="mSystems">
        <title>Genome- and Community-Level Interaction Insights into Carbon Utilization and Element Cycling Functions of Hydrothermarchaeota in Hydrothermal Sediment.</title>
        <authorList>
            <person name="Zhou Z."/>
            <person name="Liu Y."/>
            <person name="Xu W."/>
            <person name="Pan J."/>
            <person name="Luo Z.H."/>
            <person name="Li M."/>
        </authorList>
    </citation>
    <scope>NUCLEOTIDE SEQUENCE [LARGE SCALE GENOMIC DNA]</scope>
    <source>
        <strain evidence="1">SpSt-902</strain>
    </source>
</reference>
<dbReference type="AlphaFoldDB" id="A0A7C3QZR5"/>
<gene>
    <name evidence="1" type="ORF">ENX03_06400</name>
</gene>
<evidence type="ECO:0000313" key="1">
    <source>
        <dbReference type="EMBL" id="HFT93554.1"/>
    </source>
</evidence>
<organism evidence="1">
    <name type="scientific">Leptospirillum ferriphilum</name>
    <dbReference type="NCBI Taxonomy" id="178606"/>
    <lineage>
        <taxon>Bacteria</taxon>
        <taxon>Pseudomonadati</taxon>
        <taxon>Nitrospirota</taxon>
        <taxon>Nitrospiria</taxon>
        <taxon>Nitrospirales</taxon>
        <taxon>Nitrospiraceae</taxon>
        <taxon>Leptospirillum</taxon>
    </lineage>
</organism>
<proteinExistence type="predicted"/>